<gene>
    <name evidence="2" type="ORF">CDD81_4628</name>
</gene>
<reference evidence="2 3" key="1">
    <citation type="submission" date="2017-06" db="EMBL/GenBank/DDBJ databases">
        <title>Ant-infecting Ophiocordyceps genomes reveal a high diversity of potential behavioral manipulation genes and a possible major role for enterotoxins.</title>
        <authorList>
            <person name="De Bekker C."/>
            <person name="Evans H.C."/>
            <person name="Brachmann A."/>
            <person name="Hughes D.P."/>
        </authorList>
    </citation>
    <scope>NUCLEOTIDE SEQUENCE [LARGE SCALE GENOMIC DNA]</scope>
    <source>
        <strain evidence="2 3">Map64</strain>
    </source>
</reference>
<feature type="compositionally biased region" description="Basic and acidic residues" evidence="1">
    <location>
        <begin position="1"/>
        <end position="10"/>
    </location>
</feature>
<feature type="compositionally biased region" description="Polar residues" evidence="1">
    <location>
        <begin position="120"/>
        <end position="130"/>
    </location>
</feature>
<feature type="compositionally biased region" description="Polar residues" evidence="1">
    <location>
        <begin position="80"/>
        <end position="105"/>
    </location>
</feature>
<accession>A0A2C5Y6S5</accession>
<dbReference type="Proteomes" id="UP000226192">
    <property type="component" value="Unassembled WGS sequence"/>
</dbReference>
<feature type="compositionally biased region" description="Low complexity" evidence="1">
    <location>
        <begin position="173"/>
        <end position="196"/>
    </location>
</feature>
<organism evidence="2 3">
    <name type="scientific">Ophiocordyceps australis</name>
    <dbReference type="NCBI Taxonomy" id="1399860"/>
    <lineage>
        <taxon>Eukaryota</taxon>
        <taxon>Fungi</taxon>
        <taxon>Dikarya</taxon>
        <taxon>Ascomycota</taxon>
        <taxon>Pezizomycotina</taxon>
        <taxon>Sordariomycetes</taxon>
        <taxon>Hypocreomycetidae</taxon>
        <taxon>Hypocreales</taxon>
        <taxon>Ophiocordycipitaceae</taxon>
        <taxon>Ophiocordyceps</taxon>
    </lineage>
</organism>
<proteinExistence type="predicted"/>
<keyword evidence="3" id="KW-1185">Reference proteome</keyword>
<feature type="compositionally biased region" description="Polar residues" evidence="1">
    <location>
        <begin position="139"/>
        <end position="156"/>
    </location>
</feature>
<dbReference type="EMBL" id="NJET01000031">
    <property type="protein sequence ID" value="PHH64407.1"/>
    <property type="molecule type" value="Genomic_DNA"/>
</dbReference>
<sequence length="414" mass="45900">MGTETRHMDRGQSLSPSQGSQVQAASGTKRKKLTVAEMLQMSFPQSEGGDHVSAQSDAHADGAMSMSQGLEPDMAHANLDTLNPMQQPVRQLIQGQPLSQYSGTVRQRPVAAARDGVRQLSPSQAQQNPRAANEAASDNAPQDSASPQSPRIQGTDNDYVLLRGGPLEGATLPKSSPSQSGASRSRSPPSGRRQISAYPARPRLDEQGGSRAVTEGSEPLQSQHTDPSPKPGGRSSTIFSSVRKKLTPEPRYREYWVEESESLFDKNNKKVPSTYDDTIDMKMKPEWYKKTNTWIKWQLNGRNDLTNEVHRPRDTLSAEPISRQEADYEKGGKLYDDTGRLLPTSLSEAKRMGYSPLTFYTRERVFVRLEDTMEQTHVRLPHFGEPGFAQNKLKFRTTEMENSIDSLPGQDAET</sequence>
<comment type="caution">
    <text evidence="2">The sequence shown here is derived from an EMBL/GenBank/DDBJ whole genome shotgun (WGS) entry which is preliminary data.</text>
</comment>
<evidence type="ECO:0000256" key="1">
    <source>
        <dbReference type="SAM" id="MobiDB-lite"/>
    </source>
</evidence>
<feature type="compositionally biased region" description="Polar residues" evidence="1">
    <location>
        <begin position="12"/>
        <end position="26"/>
    </location>
</feature>
<evidence type="ECO:0000313" key="2">
    <source>
        <dbReference type="EMBL" id="PHH64407.1"/>
    </source>
</evidence>
<dbReference type="AlphaFoldDB" id="A0A2C5Y6S5"/>
<feature type="region of interest" description="Disordered" evidence="1">
    <location>
        <begin position="1"/>
        <end position="244"/>
    </location>
</feature>
<evidence type="ECO:0000313" key="3">
    <source>
        <dbReference type="Proteomes" id="UP000226192"/>
    </source>
</evidence>
<name>A0A2C5Y6S5_9HYPO</name>
<protein>
    <submittedName>
        <fullName evidence="2">Uncharacterized protein</fullName>
    </submittedName>
</protein>
<dbReference type="OrthoDB" id="10592047at2759"/>